<evidence type="ECO:0000256" key="1">
    <source>
        <dbReference type="SAM" id="MobiDB-lite"/>
    </source>
</evidence>
<evidence type="ECO:0000256" key="2">
    <source>
        <dbReference type="SAM" id="SignalP"/>
    </source>
</evidence>
<sequence>MKRLHAAALFTLGLLAGCMASSPPSPPAPSGSAALPPESPLGSPFAQAAGTAGGRCAPLLIDRTDLRIGTTVHFDRIPSRTELYELHQVMGLAHVVVTLPEWPDDYANVASIEGLPPESDLIVVLPGYPASRAQAEQWNFARNVQLRIVVLVKAPPASSVTLEDLNQMRALERVICEMDQPSRSGFERLQRPLSFRKVIE</sequence>
<feature type="signal peptide" evidence="2">
    <location>
        <begin position="1"/>
        <end position="20"/>
    </location>
</feature>
<proteinExistence type="predicted"/>
<dbReference type="EMBL" id="JABFRW010000020">
    <property type="protein sequence ID" value="NOT32886.1"/>
    <property type="molecule type" value="Genomic_DNA"/>
</dbReference>
<evidence type="ECO:0000313" key="3">
    <source>
        <dbReference type="EMBL" id="NOT32886.1"/>
    </source>
</evidence>
<evidence type="ECO:0000313" key="4">
    <source>
        <dbReference type="Proteomes" id="UP000580839"/>
    </source>
</evidence>
<feature type="region of interest" description="Disordered" evidence="1">
    <location>
        <begin position="21"/>
        <end position="49"/>
    </location>
</feature>
<protein>
    <submittedName>
        <fullName evidence="3">Uncharacterized protein</fullName>
    </submittedName>
</protein>
<feature type="chain" id="PRO_5032487912" evidence="2">
    <location>
        <begin position="21"/>
        <end position="200"/>
    </location>
</feature>
<name>A0A849SEN2_UNCEI</name>
<dbReference type="PROSITE" id="PS51257">
    <property type="entry name" value="PROKAR_LIPOPROTEIN"/>
    <property type="match status" value="1"/>
</dbReference>
<accession>A0A849SEN2</accession>
<organism evidence="3 4">
    <name type="scientific">Eiseniibacteriota bacterium</name>
    <dbReference type="NCBI Taxonomy" id="2212470"/>
    <lineage>
        <taxon>Bacteria</taxon>
        <taxon>Candidatus Eiseniibacteriota</taxon>
    </lineage>
</organism>
<dbReference type="Proteomes" id="UP000580839">
    <property type="component" value="Unassembled WGS sequence"/>
</dbReference>
<reference evidence="3 4" key="1">
    <citation type="submission" date="2020-04" db="EMBL/GenBank/DDBJ databases">
        <title>Metagenomic profiling of ammonia- and methane-oxidizing microorganisms in a Dutch drinking water treatment plant.</title>
        <authorList>
            <person name="Poghosyan L."/>
            <person name="Leucker S."/>
        </authorList>
    </citation>
    <scope>NUCLEOTIDE SEQUENCE [LARGE SCALE GENOMIC DNA]</scope>
    <source>
        <strain evidence="3">S-RSF-IL-03</strain>
    </source>
</reference>
<comment type="caution">
    <text evidence="3">The sequence shown here is derived from an EMBL/GenBank/DDBJ whole genome shotgun (WGS) entry which is preliminary data.</text>
</comment>
<gene>
    <name evidence="3" type="ORF">HOP12_01815</name>
</gene>
<dbReference type="AlphaFoldDB" id="A0A849SEN2"/>
<keyword evidence="2" id="KW-0732">Signal</keyword>